<keyword evidence="4" id="KW-0378">Hydrolase</keyword>
<feature type="region of interest" description="Disordered" evidence="2">
    <location>
        <begin position="190"/>
        <end position="241"/>
    </location>
</feature>
<evidence type="ECO:0000256" key="2">
    <source>
        <dbReference type="SAM" id="MobiDB-lite"/>
    </source>
</evidence>
<protein>
    <submittedName>
        <fullName evidence="4">Alpha/Beta hydrolase protein</fullName>
    </submittedName>
</protein>
<gene>
    <name evidence="4" type="ORF">C8A05DRAFT_37993</name>
</gene>
<dbReference type="InterPro" id="IPR050565">
    <property type="entry name" value="LYPA1-2/EST-like"/>
</dbReference>
<dbReference type="EMBL" id="MU855940">
    <property type="protein sequence ID" value="KAK3898416.1"/>
    <property type="molecule type" value="Genomic_DNA"/>
</dbReference>
<reference evidence="4" key="2">
    <citation type="submission" date="2023-05" db="EMBL/GenBank/DDBJ databases">
        <authorList>
            <consortium name="Lawrence Berkeley National Laboratory"/>
            <person name="Steindorff A."/>
            <person name="Hensen N."/>
            <person name="Bonometti L."/>
            <person name="Westerberg I."/>
            <person name="Brannstrom I.O."/>
            <person name="Guillou S."/>
            <person name="Cros-Aarteil S."/>
            <person name="Calhoun S."/>
            <person name="Haridas S."/>
            <person name="Kuo A."/>
            <person name="Mondo S."/>
            <person name="Pangilinan J."/>
            <person name="Riley R."/>
            <person name="Labutti K."/>
            <person name="Andreopoulos B."/>
            <person name="Lipzen A."/>
            <person name="Chen C."/>
            <person name="Yanf M."/>
            <person name="Daum C."/>
            <person name="Ng V."/>
            <person name="Clum A."/>
            <person name="Ohm R."/>
            <person name="Martin F."/>
            <person name="Silar P."/>
            <person name="Natvig D."/>
            <person name="Lalanne C."/>
            <person name="Gautier V."/>
            <person name="Ament-Velasquez S.L."/>
            <person name="Kruys A."/>
            <person name="Hutchinson M.I."/>
            <person name="Powell A.J."/>
            <person name="Barry K."/>
            <person name="Miller A.N."/>
            <person name="Grigoriev I.V."/>
            <person name="Debuchy R."/>
            <person name="Gladieux P."/>
            <person name="Thoren M.H."/>
            <person name="Johannesson H."/>
        </authorList>
    </citation>
    <scope>NUCLEOTIDE SEQUENCE</scope>
    <source>
        <strain evidence="4">CBS 103.79</strain>
    </source>
</reference>
<dbReference type="InterPro" id="IPR003140">
    <property type="entry name" value="PLipase/COase/thioEstase"/>
</dbReference>
<dbReference type="Proteomes" id="UP001303889">
    <property type="component" value="Unassembled WGS sequence"/>
</dbReference>
<feature type="compositionally biased region" description="Basic and acidic residues" evidence="2">
    <location>
        <begin position="204"/>
        <end position="217"/>
    </location>
</feature>
<feature type="region of interest" description="Disordered" evidence="2">
    <location>
        <begin position="46"/>
        <end position="70"/>
    </location>
</feature>
<name>A0AAN6RQG9_9PEZI</name>
<dbReference type="PANTHER" id="PTHR10655">
    <property type="entry name" value="LYSOPHOSPHOLIPASE-RELATED"/>
    <property type="match status" value="1"/>
</dbReference>
<sequence>MAPPDPPGFFPPATTIPPLSSPHETTLILLHGRGLSAHTFGPDLLATAFRPPSSSPSTSPNPPSTTTLPTHLPHTKFLLPLAPRHRATIYKRSIIHQWFDSWHLESCAPGTEEWRVVDGLRDTVAHVHALVRAEAALVGGSGNVVLAGLSQGCAAAVVAGLLWDGEERLGAVVGMCGWLVFEGGVRGVVGRGEGGGDGEDDPFERDKGDGEVAPFEKNEEDGGFDPFERDEEDDSGDKGEMTVEAQVVRLLREMLEMDGDVGDGSRPKSFDTPIFLGHGTEDDKVPIVRGREAAECLRATGVDVEWKEYPGLGHWYSPDMLTDITAFLQRRLGWGQDTPS</sequence>
<dbReference type="SUPFAM" id="SSF53474">
    <property type="entry name" value="alpha/beta-Hydrolases"/>
    <property type="match status" value="1"/>
</dbReference>
<comment type="caution">
    <text evidence="4">The sequence shown here is derived from an EMBL/GenBank/DDBJ whole genome shotgun (WGS) entry which is preliminary data.</text>
</comment>
<accession>A0AAN6RQG9</accession>
<dbReference type="GO" id="GO:0052689">
    <property type="term" value="F:carboxylic ester hydrolase activity"/>
    <property type="evidence" value="ECO:0007669"/>
    <property type="project" value="TreeGrafter"/>
</dbReference>
<dbReference type="GO" id="GO:0008474">
    <property type="term" value="F:palmitoyl-(protein) hydrolase activity"/>
    <property type="evidence" value="ECO:0007669"/>
    <property type="project" value="TreeGrafter"/>
</dbReference>
<feature type="compositionally biased region" description="Pro residues" evidence="2">
    <location>
        <begin position="1"/>
        <end position="10"/>
    </location>
</feature>
<evidence type="ECO:0000259" key="3">
    <source>
        <dbReference type="Pfam" id="PF02230"/>
    </source>
</evidence>
<reference evidence="4" key="1">
    <citation type="journal article" date="2023" name="Mol. Phylogenet. Evol.">
        <title>Genome-scale phylogeny and comparative genomics of the fungal order Sordariales.</title>
        <authorList>
            <person name="Hensen N."/>
            <person name="Bonometti L."/>
            <person name="Westerberg I."/>
            <person name="Brannstrom I.O."/>
            <person name="Guillou S."/>
            <person name="Cros-Aarteil S."/>
            <person name="Calhoun S."/>
            <person name="Haridas S."/>
            <person name="Kuo A."/>
            <person name="Mondo S."/>
            <person name="Pangilinan J."/>
            <person name="Riley R."/>
            <person name="LaButti K."/>
            <person name="Andreopoulos B."/>
            <person name="Lipzen A."/>
            <person name="Chen C."/>
            <person name="Yan M."/>
            <person name="Daum C."/>
            <person name="Ng V."/>
            <person name="Clum A."/>
            <person name="Steindorff A."/>
            <person name="Ohm R.A."/>
            <person name="Martin F."/>
            <person name="Silar P."/>
            <person name="Natvig D.O."/>
            <person name="Lalanne C."/>
            <person name="Gautier V."/>
            <person name="Ament-Velasquez S.L."/>
            <person name="Kruys A."/>
            <person name="Hutchinson M.I."/>
            <person name="Powell A.J."/>
            <person name="Barry K."/>
            <person name="Miller A.N."/>
            <person name="Grigoriev I.V."/>
            <person name="Debuchy R."/>
            <person name="Gladieux P."/>
            <person name="Hiltunen Thoren M."/>
            <person name="Johannesson H."/>
        </authorList>
    </citation>
    <scope>NUCLEOTIDE SEQUENCE</scope>
    <source>
        <strain evidence="4">CBS 103.79</strain>
    </source>
</reference>
<feature type="compositionally biased region" description="Acidic residues" evidence="2">
    <location>
        <begin position="218"/>
        <end position="235"/>
    </location>
</feature>
<keyword evidence="5" id="KW-1185">Reference proteome</keyword>
<dbReference type="Gene3D" id="3.40.50.1820">
    <property type="entry name" value="alpha/beta hydrolase"/>
    <property type="match status" value="1"/>
</dbReference>
<dbReference type="InterPro" id="IPR029058">
    <property type="entry name" value="AB_hydrolase_fold"/>
</dbReference>
<dbReference type="GO" id="GO:0005737">
    <property type="term" value="C:cytoplasm"/>
    <property type="evidence" value="ECO:0007669"/>
    <property type="project" value="TreeGrafter"/>
</dbReference>
<dbReference type="PANTHER" id="PTHR10655:SF64">
    <property type="entry name" value="PHOSPHOLIPASE_CARBOXYLESTERASE_THIOESTERASE DOMAIN-CONTAINING PROTEIN"/>
    <property type="match status" value="1"/>
</dbReference>
<evidence type="ECO:0000256" key="1">
    <source>
        <dbReference type="ARBA" id="ARBA00006499"/>
    </source>
</evidence>
<evidence type="ECO:0000313" key="4">
    <source>
        <dbReference type="EMBL" id="KAK3898416.1"/>
    </source>
</evidence>
<proteinExistence type="inferred from homology"/>
<feature type="compositionally biased region" description="Low complexity" evidence="2">
    <location>
        <begin position="51"/>
        <end position="70"/>
    </location>
</feature>
<feature type="domain" description="Phospholipase/carboxylesterase/thioesterase" evidence="3">
    <location>
        <begin position="271"/>
        <end position="329"/>
    </location>
</feature>
<feature type="region of interest" description="Disordered" evidence="2">
    <location>
        <begin position="1"/>
        <end position="21"/>
    </location>
</feature>
<feature type="domain" description="Phospholipase/carboxylesterase/thioesterase" evidence="3">
    <location>
        <begin position="69"/>
        <end position="182"/>
    </location>
</feature>
<comment type="similarity">
    <text evidence="1">Belongs to the AB hydrolase superfamily. AB hydrolase 2 family.</text>
</comment>
<evidence type="ECO:0000313" key="5">
    <source>
        <dbReference type="Proteomes" id="UP001303889"/>
    </source>
</evidence>
<dbReference type="AlphaFoldDB" id="A0AAN6RQG9"/>
<organism evidence="4 5">
    <name type="scientific">Staphylotrichum tortipilum</name>
    <dbReference type="NCBI Taxonomy" id="2831512"/>
    <lineage>
        <taxon>Eukaryota</taxon>
        <taxon>Fungi</taxon>
        <taxon>Dikarya</taxon>
        <taxon>Ascomycota</taxon>
        <taxon>Pezizomycotina</taxon>
        <taxon>Sordariomycetes</taxon>
        <taxon>Sordariomycetidae</taxon>
        <taxon>Sordariales</taxon>
        <taxon>Chaetomiaceae</taxon>
        <taxon>Staphylotrichum</taxon>
    </lineage>
</organism>
<dbReference type="Pfam" id="PF02230">
    <property type="entry name" value="Abhydrolase_2"/>
    <property type="match status" value="2"/>
</dbReference>